<protein>
    <submittedName>
        <fullName evidence="1">Uncharacterized protein</fullName>
    </submittedName>
</protein>
<dbReference type="EMBL" id="JACAZI010000018">
    <property type="protein sequence ID" value="KAF7341550.1"/>
    <property type="molecule type" value="Genomic_DNA"/>
</dbReference>
<organism evidence="1 2">
    <name type="scientific">Mycena venus</name>
    <dbReference type="NCBI Taxonomy" id="2733690"/>
    <lineage>
        <taxon>Eukaryota</taxon>
        <taxon>Fungi</taxon>
        <taxon>Dikarya</taxon>
        <taxon>Basidiomycota</taxon>
        <taxon>Agaricomycotina</taxon>
        <taxon>Agaricomycetes</taxon>
        <taxon>Agaricomycetidae</taxon>
        <taxon>Agaricales</taxon>
        <taxon>Marasmiineae</taxon>
        <taxon>Mycenaceae</taxon>
        <taxon>Mycena</taxon>
    </lineage>
</organism>
<evidence type="ECO:0000313" key="1">
    <source>
        <dbReference type="EMBL" id="KAF7341550.1"/>
    </source>
</evidence>
<comment type="caution">
    <text evidence="1">The sequence shown here is derived from an EMBL/GenBank/DDBJ whole genome shotgun (WGS) entry which is preliminary data.</text>
</comment>
<keyword evidence="2" id="KW-1185">Reference proteome</keyword>
<evidence type="ECO:0000313" key="2">
    <source>
        <dbReference type="Proteomes" id="UP000620124"/>
    </source>
</evidence>
<dbReference type="Proteomes" id="UP000620124">
    <property type="component" value="Unassembled WGS sequence"/>
</dbReference>
<dbReference type="AlphaFoldDB" id="A0A8H6XHD8"/>
<accession>A0A8H6XHD8</accession>
<proteinExistence type="predicted"/>
<gene>
    <name evidence="1" type="ORF">MVEN_01892700</name>
</gene>
<name>A0A8H6XHD8_9AGAR</name>
<reference evidence="1" key="1">
    <citation type="submission" date="2020-05" db="EMBL/GenBank/DDBJ databases">
        <title>Mycena genomes resolve the evolution of fungal bioluminescence.</title>
        <authorList>
            <person name="Tsai I.J."/>
        </authorList>
    </citation>
    <scope>NUCLEOTIDE SEQUENCE</scope>
    <source>
        <strain evidence="1">CCC161011</strain>
    </source>
</reference>
<sequence>MPRGYQRVFGRLSSNAIPVFLMITVGTLSNRRLTHLVFSSHLWPSMDDETLTSPQDSAPHLNPGTTGSICNAASVNNSTRDIVMTNCTTTSNVTFTAAPTALSDFRTIRLGDIDLQREICIDYRGGVTSLGPKQTCVPRVYSARVHGVKSTLTMAMYQGHGAEEKWKHDVERYRSLRHPNIFQIWSTASACGIHAALFHDDLIPLKQYVNLHRYSPCVQALFYAYCARDFAAARDYFHSVFQQYIKNRQTFWIRRSTGRLCVELVPAIDPVGLIKVWGSLDDIDKGIDLLRASEDMVADFHTLEEFRRIYCLYPIKRRYITVSLSSTVNLGAVICCSSNNGLEQCVEIASLPDKEVGDHCWLTVGAVGRRQYIWKALGETMDNGWTRLECGGVVNRGLLLDRSSNDYDPWLNQANHVFSCLGIASNLEDYGPVHAIHFELNISENSVDPPAGFLFLCPEEEFRTGPSSFRWPRCPAYWSLDPSGVERLDIEEAIELGFPSFQLTTKIWVRNWDASVYAGLRWFHQAKGFDPESQDVARHLGERLYELSTEFAHGKPYQSPKIGIALMNVKVDEVDFCGEDDAGSDSTHNANRPLTTTCKDQDPFIPLYSTPISKRSAGAGDIPYPYEVVAVSRTFKFLLNIQLALILFLGLCWMHD</sequence>